<organism evidence="4 5">
    <name type="scientific">Enterobacter kobei</name>
    <dbReference type="NCBI Taxonomy" id="208224"/>
    <lineage>
        <taxon>Bacteria</taxon>
        <taxon>Pseudomonadati</taxon>
        <taxon>Pseudomonadota</taxon>
        <taxon>Gammaproteobacteria</taxon>
        <taxon>Enterobacterales</taxon>
        <taxon>Enterobacteriaceae</taxon>
        <taxon>Enterobacter</taxon>
        <taxon>Enterobacter cloacae complex</taxon>
    </lineage>
</organism>
<dbReference type="PANTHER" id="PTHR37813">
    <property type="entry name" value="FELS-2 PROPHAGE PROTEIN"/>
    <property type="match status" value="1"/>
</dbReference>
<dbReference type="NCBIfam" id="TIGR01760">
    <property type="entry name" value="tape_meas_TP901"/>
    <property type="match status" value="1"/>
</dbReference>
<evidence type="ECO:0000313" key="5">
    <source>
        <dbReference type="Proteomes" id="UP000682928"/>
    </source>
</evidence>
<sequence>MADSFQLKAIITAVDQLTGPMKGMQRQLKGFQKEFSSLAVGATAIGASILGALAIPVNQAIKFESTMADIRKVVDGLDNADAFRKMSQDVIDLSTKLPITADGIGQIVAAAGQAGIARSELVEFAEDAAKMGIAFDQTAADSGQMMATWRTAFKMTQKDVVGLADKVNYLGNTGPASAAKISEIVTSVGSLAAVNHVSTENLAALGATIAGMGVQSEVASTGIQNFMLSLSNANTGNARKVLKKIGMTPKSLASGMVKDSKATMLKVLEGIKNLPEESKSKALEWLFGRESIKAIAPLLNNLDLLRKNFGKVADAQQYAGSMQKEYDSRADTTENKLTLMQNGITAVSLALGDALTPQLKQAVVALMPYLKQTEKFVRDNPELVRSVAKFAISLIAVGTAVGTVSQAFKVLNTVMNLSPAKLAIAALAAGAMLIINNWDQVGPVVKQVWTEIDKFAQEMGGWQTVIEGIGAIMAGSFAIKTIGSLQQAVTLAGSLSGLLGKISRFGAMTITIGIAISLLKQLQDLDKQANAQGVSKGDFLVSRMQSQERERGYNGFFPRLREILGMDNPIPEGRYDPRVGLDRPSSAGRPQAGELKVNFENAPPGMRVATPAGNATPWLSYDVGYNRFSSNN</sequence>
<dbReference type="RefSeq" id="WP_088218802.1">
    <property type="nucleotide sequence ID" value="NZ_AP024590.1"/>
</dbReference>
<keyword evidence="2" id="KW-0812">Transmembrane</keyword>
<dbReference type="PANTHER" id="PTHR37813:SF1">
    <property type="entry name" value="FELS-2 PROPHAGE PROTEIN"/>
    <property type="match status" value="1"/>
</dbReference>
<protein>
    <submittedName>
        <fullName evidence="4">Phage tail tape measure protein</fullName>
    </submittedName>
</protein>
<dbReference type="EMBL" id="AP024590">
    <property type="protein sequence ID" value="BCU55301.1"/>
    <property type="molecule type" value="Genomic_DNA"/>
</dbReference>
<keyword evidence="2" id="KW-1133">Transmembrane helix</keyword>
<keyword evidence="2" id="KW-0472">Membrane</keyword>
<dbReference type="Proteomes" id="UP000682928">
    <property type="component" value="Chromosome"/>
</dbReference>
<keyword evidence="1" id="KW-1188">Viral release from host cell</keyword>
<name>A0AA86ISR7_9ENTR</name>
<feature type="domain" description="Phage tail tape measure protein" evidence="3">
    <location>
        <begin position="88"/>
        <end position="288"/>
    </location>
</feature>
<evidence type="ECO:0000256" key="2">
    <source>
        <dbReference type="SAM" id="Phobius"/>
    </source>
</evidence>
<evidence type="ECO:0000313" key="4">
    <source>
        <dbReference type="EMBL" id="BCU55301.1"/>
    </source>
</evidence>
<dbReference type="AlphaFoldDB" id="A0AA86ISR7"/>
<evidence type="ECO:0000259" key="3">
    <source>
        <dbReference type="Pfam" id="PF10145"/>
    </source>
</evidence>
<dbReference type="InterPro" id="IPR010090">
    <property type="entry name" value="Phage_tape_meas"/>
</dbReference>
<dbReference type="Pfam" id="PF10145">
    <property type="entry name" value="PhageMin_Tail"/>
    <property type="match status" value="1"/>
</dbReference>
<proteinExistence type="predicted"/>
<evidence type="ECO:0000256" key="1">
    <source>
        <dbReference type="ARBA" id="ARBA00022612"/>
    </source>
</evidence>
<gene>
    <name evidence="4" type="ORF">ENKO_18950</name>
</gene>
<accession>A0AA86ISR7</accession>
<reference evidence="4" key="1">
    <citation type="submission" date="2021-04" db="EMBL/GenBank/DDBJ databases">
        <title>Difference and commonality of drug resistance evolution in various bacteria. and drug sensitivity profiles.</title>
        <authorList>
            <person name="Maeda T."/>
            <person name="Shibai A."/>
            <person name="Kawada K."/>
            <person name="Kotani H."/>
            <person name="Tarusawa Y."/>
            <person name="Tanabe K."/>
            <person name="Furusawa C."/>
        </authorList>
    </citation>
    <scope>NUCLEOTIDE SEQUENCE</scope>
    <source>
        <strain evidence="4">JCM 8580</strain>
    </source>
</reference>
<feature type="transmembrane region" description="Helical" evidence="2">
    <location>
        <begin position="35"/>
        <end position="57"/>
    </location>
</feature>